<proteinExistence type="inferred from homology"/>
<reference evidence="3" key="1">
    <citation type="journal article" date="2018" name="Nat. Microbiol.">
        <title>Leveraging single-cell genomics to expand the fungal tree of life.</title>
        <authorList>
            <person name="Ahrendt S.R."/>
            <person name="Quandt C.A."/>
            <person name="Ciobanu D."/>
            <person name="Clum A."/>
            <person name="Salamov A."/>
            <person name="Andreopoulos B."/>
            <person name="Cheng J.F."/>
            <person name="Woyke T."/>
            <person name="Pelin A."/>
            <person name="Henrissat B."/>
            <person name="Reynolds N.K."/>
            <person name="Benny G.L."/>
            <person name="Smith M.E."/>
            <person name="James T.Y."/>
            <person name="Grigoriev I.V."/>
        </authorList>
    </citation>
    <scope>NUCLEOTIDE SEQUENCE [LARGE SCALE GENOMIC DNA]</scope>
    <source>
        <strain evidence="3">RSA 1356</strain>
    </source>
</reference>
<dbReference type="EMBL" id="KZ992550">
    <property type="protein sequence ID" value="RKP09003.1"/>
    <property type="molecule type" value="Genomic_DNA"/>
</dbReference>
<dbReference type="InterPro" id="IPR006597">
    <property type="entry name" value="Sel1-like"/>
</dbReference>
<keyword evidence="3" id="KW-1185">Reference proteome</keyword>
<evidence type="ECO:0000313" key="3">
    <source>
        <dbReference type="Proteomes" id="UP000271241"/>
    </source>
</evidence>
<dbReference type="SUPFAM" id="SSF81901">
    <property type="entry name" value="HCP-like"/>
    <property type="match status" value="1"/>
</dbReference>
<accession>A0A4P9XSA4</accession>
<dbReference type="PANTHER" id="PTHR11102:SF160">
    <property type="entry name" value="ERAD-ASSOCIATED E3 UBIQUITIN-PROTEIN LIGASE COMPONENT HRD3"/>
    <property type="match status" value="1"/>
</dbReference>
<dbReference type="InterPro" id="IPR050767">
    <property type="entry name" value="Sel1_AlgK"/>
</dbReference>
<dbReference type="PANTHER" id="PTHR11102">
    <property type="entry name" value="SEL-1-LIKE PROTEIN"/>
    <property type="match status" value="1"/>
</dbReference>
<protein>
    <recommendedName>
        <fullName evidence="4">HCP-like protein</fullName>
    </recommendedName>
</protein>
<dbReference type="Pfam" id="PF08238">
    <property type="entry name" value="Sel1"/>
    <property type="match status" value="4"/>
</dbReference>
<dbReference type="InterPro" id="IPR011990">
    <property type="entry name" value="TPR-like_helical_dom_sf"/>
</dbReference>
<name>A0A4P9XSA4_9FUNG</name>
<dbReference type="Gene3D" id="1.25.40.10">
    <property type="entry name" value="Tetratricopeptide repeat domain"/>
    <property type="match status" value="1"/>
</dbReference>
<dbReference type="SMART" id="SM00671">
    <property type="entry name" value="SEL1"/>
    <property type="match status" value="4"/>
</dbReference>
<evidence type="ECO:0000256" key="1">
    <source>
        <dbReference type="ARBA" id="ARBA00038101"/>
    </source>
</evidence>
<dbReference type="Proteomes" id="UP000271241">
    <property type="component" value="Unassembled WGS sequence"/>
</dbReference>
<comment type="similarity">
    <text evidence="1">Belongs to the sel-1 family.</text>
</comment>
<organism evidence="2 3">
    <name type="scientific">Thamnocephalis sphaerospora</name>
    <dbReference type="NCBI Taxonomy" id="78915"/>
    <lineage>
        <taxon>Eukaryota</taxon>
        <taxon>Fungi</taxon>
        <taxon>Fungi incertae sedis</taxon>
        <taxon>Zoopagomycota</taxon>
        <taxon>Zoopagomycotina</taxon>
        <taxon>Zoopagomycetes</taxon>
        <taxon>Zoopagales</taxon>
        <taxon>Sigmoideomycetaceae</taxon>
        <taxon>Thamnocephalis</taxon>
    </lineage>
</organism>
<sequence length="327" mass="36011">MLRRQLVATLGGVRASLSAATRLARTLEPVRFDKREAQMPRSVLEDLFDRSEGGPAFAAVIYRALGEYGEQGAACNLAILLYSGDYPSVPYDPNTALIIWERLARNNHATSYLHLGRSRESKGDIEGAIQLWERAAAAGNVQGYVHIGKLVPEDKGKARIYLEKAVAGGSPEAKFMLSLYLRANEGGSNDADVEQREQQLLAEAASGGNPSALYNFGVRAFKGDGLPKDRQYALECWTKAAGFGVGPSPDGIDELQWPGYRGMGNDVEIPLKNWLALTQKRGPEATWARKVLIKLRDENRAARQLLGRIAKERREGLIRTYPLTLEE</sequence>
<dbReference type="STRING" id="78915.A0A4P9XSA4"/>
<dbReference type="AlphaFoldDB" id="A0A4P9XSA4"/>
<dbReference type="OrthoDB" id="2425131at2759"/>
<evidence type="ECO:0000313" key="2">
    <source>
        <dbReference type="EMBL" id="RKP09003.1"/>
    </source>
</evidence>
<evidence type="ECO:0008006" key="4">
    <source>
        <dbReference type="Google" id="ProtNLM"/>
    </source>
</evidence>
<gene>
    <name evidence="2" type="ORF">THASP1DRAFT_29194</name>
</gene>